<dbReference type="PANTHER" id="PTHR13096">
    <property type="entry name" value="MINA53 MYC INDUCED NUCLEAR ANTIGEN"/>
    <property type="match status" value="1"/>
</dbReference>
<keyword evidence="7" id="KW-1185">Reference proteome</keyword>
<dbReference type="Gene3D" id="1.25.10.10">
    <property type="entry name" value="Leucine-rich Repeat Variant"/>
    <property type="match status" value="1"/>
</dbReference>
<proteinExistence type="inferred from homology"/>
<dbReference type="EnsemblPlants" id="Ma10_t02020.1">
    <property type="protein sequence ID" value="Ma10_p02020.1"/>
    <property type="gene ID" value="Ma10_g02020"/>
</dbReference>
<keyword evidence="3" id="KW-0804">Transcription</keyword>
<evidence type="ECO:0000313" key="7">
    <source>
        <dbReference type="Proteomes" id="UP000012960"/>
    </source>
</evidence>
<dbReference type="OrthoDB" id="425950at2759"/>
<dbReference type="InParanoid" id="A0A804KRL3"/>
<keyword evidence="2 3" id="KW-0408">Iron</keyword>
<feature type="domain" description="JmjC" evidence="4">
    <location>
        <begin position="443"/>
        <end position="587"/>
    </location>
</feature>
<dbReference type="GO" id="GO:0005730">
    <property type="term" value="C:nucleolus"/>
    <property type="evidence" value="ECO:0000318"/>
    <property type="project" value="GO_Central"/>
</dbReference>
<organism evidence="6 7">
    <name type="scientific">Musa acuminata subsp. malaccensis</name>
    <name type="common">Wild banana</name>
    <name type="synonym">Musa malaccensis</name>
    <dbReference type="NCBI Taxonomy" id="214687"/>
    <lineage>
        <taxon>Eukaryota</taxon>
        <taxon>Viridiplantae</taxon>
        <taxon>Streptophyta</taxon>
        <taxon>Embryophyta</taxon>
        <taxon>Tracheophyta</taxon>
        <taxon>Spermatophyta</taxon>
        <taxon>Magnoliopsida</taxon>
        <taxon>Liliopsida</taxon>
        <taxon>Zingiberales</taxon>
        <taxon>Musaceae</taxon>
        <taxon>Musa</taxon>
    </lineage>
</organism>
<dbReference type="SUPFAM" id="SSF51197">
    <property type="entry name" value="Clavaminate synthase-like"/>
    <property type="match status" value="1"/>
</dbReference>
<dbReference type="PANTHER" id="PTHR13096:SF9">
    <property type="entry name" value="BIFUNCTIONAL LYSINE-SPECIFIC DEMETHYLASE AND HISTIDYL-HYDROXYLASE"/>
    <property type="match status" value="1"/>
</dbReference>
<dbReference type="SUPFAM" id="SSF48371">
    <property type="entry name" value="ARM repeat"/>
    <property type="match status" value="1"/>
</dbReference>
<comment type="function">
    <text evidence="3">Oxygenase that can act as both a histone lysine demethylase and a ribosomal histidine hydroxylase.</text>
</comment>
<dbReference type="CDD" id="cd02208">
    <property type="entry name" value="cupin_RmlC-like"/>
    <property type="match status" value="1"/>
</dbReference>
<keyword evidence="1 3" id="KW-0479">Metal-binding</keyword>
<dbReference type="EMBL" id="HG996476">
    <property type="protein sequence ID" value="CAG1852443.1"/>
    <property type="molecule type" value="Genomic_DNA"/>
</dbReference>
<evidence type="ECO:0000256" key="2">
    <source>
        <dbReference type="ARBA" id="ARBA00023004"/>
    </source>
</evidence>
<dbReference type="Gramene" id="Ma10_t02020.1">
    <property type="protein sequence ID" value="Ma10_p02020.1"/>
    <property type="gene ID" value="Ma10_g02020"/>
</dbReference>
<dbReference type="OMA" id="LHRKHEI"/>
<gene>
    <name evidence="5" type="ORF">GSMUA_306690.1</name>
</gene>
<reference evidence="6" key="2">
    <citation type="submission" date="2021-05" db="UniProtKB">
        <authorList>
            <consortium name="EnsemblPlants"/>
        </authorList>
    </citation>
    <scope>IDENTIFICATION</scope>
    <source>
        <strain evidence="6">subsp. malaccensis</strain>
    </source>
</reference>
<dbReference type="GO" id="GO:0051864">
    <property type="term" value="F:histone H3K36 demethylase activity"/>
    <property type="evidence" value="ECO:0000318"/>
    <property type="project" value="GO_Central"/>
</dbReference>
<keyword evidence="3" id="KW-0560">Oxidoreductase</keyword>
<reference evidence="5" key="1">
    <citation type="submission" date="2021-03" db="EMBL/GenBank/DDBJ databases">
        <authorList>
            <consortium name="Genoscope - CEA"/>
            <person name="William W."/>
        </authorList>
    </citation>
    <scope>NUCLEOTIDE SEQUENCE</scope>
    <source>
        <strain evidence="5">Doubled-haploid Pahang</strain>
    </source>
</reference>
<dbReference type="InterPro" id="IPR039994">
    <property type="entry name" value="NO66-like"/>
</dbReference>
<protein>
    <recommendedName>
        <fullName evidence="3">Bifunctional lysine-specific demethylase and histidyl-hydroxylase</fullName>
        <ecNumber evidence="3">1.14.11.-</ecNumber>
    </recommendedName>
</protein>
<dbReference type="AlphaFoldDB" id="A0A804KRL3"/>
<evidence type="ECO:0000259" key="4">
    <source>
        <dbReference type="PROSITE" id="PS51184"/>
    </source>
</evidence>
<dbReference type="PROSITE" id="PS51184">
    <property type="entry name" value="JMJC"/>
    <property type="match status" value="1"/>
</dbReference>
<comment type="cofactor">
    <cofactor evidence="3">
        <name>Fe(2+)</name>
        <dbReference type="ChEBI" id="CHEBI:29033"/>
    </cofactor>
    <text evidence="3">Binds 1 Fe(2+) ion per subunit.</text>
</comment>
<dbReference type="Proteomes" id="UP000012960">
    <property type="component" value="Unplaced"/>
</dbReference>
<sequence length="794" mass="89256">MEETRSRRKRGRPPPPVGCSSFNRTVFPLLLAAAATSSSSFASGDLQNPHARFILRRFLRARLALLTTRTPPCSSPSALERLLPEGLLTLFPVLLTSRWASVAALGAEVVGAAALYSLEANEMMASDEGVVKGLVRALGSKSRRIVKAALHAVMDLSTSPVGREQLWKASAVERLLSFFYQLAKTSAISAVHHSMEKGSDVCSNRRPVEEKIVALVLDVMVILINTSTEILLNMIPRDLVNRSLPLLQELWKKIRGASIPRNWGRCLHFTEYDLASTIFRLSMKQANPAPCEIDKIRISIFGNEISNFENFMLKYWENSPFLLSGSSNILEKDNAVFSSLVQSLNPTSTDDVLDSILMELVSCPPLASDELDINCFMNEMNSSLGSPLIYGQDIRVLKARELMAESFKNYVKKEVHFFENGMRKVFIDGDNAQKCKEAFQNGFTVALRGMEFRFAKVAAIAKGLEVLFGQPSVGANLYLTPPGSQGLAHHYDDHCVFVWQLFGQKHWTISYSPTSVLPRLYEPLSSFPCLESEKGGGLQLTLNEGDILYIPRGYPHEAHTNTDASESQNNMSSGFSLHLTLSIEVEPPFEWEGFAHVALHCWHEKEKELSDSITSSEARTMRILSVFLLHVAIRLTANCNPIFRKACLVAAKLGSAEVLDEPHSETLMLSQKATFWNIMNIIRNSSNFMEVYKIVAVIQESNDDSLQWMRWLRHLPQDGADDAKIDFSNLLRMWDKLVEFKGNGELKDEFFKTKSKFCRSVVYDDACKMFHMLLERYRRTRRQYMCGMLSLNSA</sequence>
<dbReference type="Gene3D" id="2.60.120.650">
    <property type="entry name" value="Cupin"/>
    <property type="match status" value="1"/>
</dbReference>
<keyword evidence="3" id="KW-0805">Transcription regulation</keyword>
<evidence type="ECO:0000256" key="1">
    <source>
        <dbReference type="ARBA" id="ARBA00022723"/>
    </source>
</evidence>
<keyword evidence="3" id="KW-0539">Nucleus</keyword>
<evidence type="ECO:0000256" key="3">
    <source>
        <dbReference type="RuleBase" id="RU366061"/>
    </source>
</evidence>
<name>A0A804KRL3_MUSAM</name>
<dbReference type="GO" id="GO:0005506">
    <property type="term" value="F:iron ion binding"/>
    <property type="evidence" value="ECO:0007669"/>
    <property type="project" value="UniProtKB-UniRule"/>
</dbReference>
<evidence type="ECO:0000313" key="6">
    <source>
        <dbReference type="EnsemblPlants" id="Ma10_p02020.1"/>
    </source>
</evidence>
<dbReference type="InterPro" id="IPR003347">
    <property type="entry name" value="JmjC_dom"/>
</dbReference>
<dbReference type="Pfam" id="PF08007">
    <property type="entry name" value="JmjC_2"/>
    <property type="match status" value="1"/>
</dbReference>
<accession>A0A804KRL3</accession>
<dbReference type="EC" id="1.14.11.-" evidence="3"/>
<dbReference type="InterPro" id="IPR011989">
    <property type="entry name" value="ARM-like"/>
</dbReference>
<dbReference type="InterPro" id="IPR016024">
    <property type="entry name" value="ARM-type_fold"/>
</dbReference>
<comment type="subcellular location">
    <subcellularLocation>
        <location evidence="3">Nucleus</location>
    </subcellularLocation>
</comment>
<evidence type="ECO:0000313" key="5">
    <source>
        <dbReference type="EMBL" id="CAG1852443.1"/>
    </source>
</evidence>
<keyword evidence="3" id="KW-0223">Dioxygenase</keyword>
<comment type="similarity">
    <text evidence="3">Belongs to the ROX family.</text>
</comment>
<dbReference type="GO" id="GO:0032453">
    <property type="term" value="F:histone H3K4 demethylase activity"/>
    <property type="evidence" value="ECO:0000318"/>
    <property type="project" value="GO_Central"/>
</dbReference>